<dbReference type="OrthoDB" id="74131at2"/>
<dbReference type="PATRIC" id="fig|243230.17.peg.1374"/>
<dbReference type="STRING" id="243230.DR_1176"/>
<proteinExistence type="predicted"/>
<dbReference type="KEGG" id="dra:DR_1176"/>
<dbReference type="Proteomes" id="UP000002524">
    <property type="component" value="Chromosome 1"/>
</dbReference>
<protein>
    <submittedName>
        <fullName evidence="1">Uncharacterized protein</fullName>
    </submittedName>
</protein>
<dbReference type="PIR" id="G75426">
    <property type="entry name" value="G75426"/>
</dbReference>
<dbReference type="EnsemblBacteria" id="AAF10756">
    <property type="protein sequence ID" value="AAF10756"/>
    <property type="gene ID" value="DR_1176"/>
</dbReference>
<sequence length="82" mass="9120">MAELSEKKRDDLSDHDFAYIDAHGGRHLPIHDEEHVRNAAARFDQTHFTSDKDRAGAASKIKAAAKRHGVDLDPDDAVMKAK</sequence>
<dbReference type="HOGENOM" id="CLU_2552647_0_0_0"/>
<dbReference type="Pfam" id="PF20223">
    <property type="entry name" value="DUF6582"/>
    <property type="match status" value="1"/>
</dbReference>
<dbReference type="RefSeq" id="WP_010887819.1">
    <property type="nucleotide sequence ID" value="NC_001263.1"/>
</dbReference>
<keyword evidence="2" id="KW-1185">Reference proteome</keyword>
<gene>
    <name evidence="1" type="ordered locus">DR_1176</name>
</gene>
<dbReference type="AlphaFoldDB" id="Q9RV54"/>
<reference evidence="1 2" key="1">
    <citation type="journal article" date="1999" name="Science">
        <title>Genome sequence of the radioresistant bacterium Deinococcus radiodurans R1.</title>
        <authorList>
            <person name="White O."/>
            <person name="Eisen J.A."/>
            <person name="Heidelberg J.F."/>
            <person name="Hickey E.K."/>
            <person name="Peterson J.D."/>
            <person name="Dodson R.J."/>
            <person name="Haft D.H."/>
            <person name="Gwinn M.L."/>
            <person name="Nelson W.C."/>
            <person name="Richardson D.L."/>
            <person name="Moffat K.S."/>
            <person name="Qin H."/>
            <person name="Jiang L."/>
            <person name="Pamphile W."/>
            <person name="Crosby M."/>
            <person name="Shen M."/>
            <person name="Vamathevan J.J."/>
            <person name="Lam P."/>
            <person name="McDonald L."/>
            <person name="Utterback T."/>
            <person name="Zalewski C."/>
            <person name="Makarova K.S."/>
            <person name="Aravind L."/>
            <person name="Daly M.J."/>
            <person name="Minton K.W."/>
            <person name="Fleischmann R.D."/>
            <person name="Ketchum K.A."/>
            <person name="Nelson K.E."/>
            <person name="Salzberg S."/>
            <person name="Smith H.O."/>
            <person name="Venter J.C."/>
            <person name="Fraser C.M."/>
        </authorList>
    </citation>
    <scope>NUCLEOTIDE SEQUENCE [LARGE SCALE GENOMIC DNA]</scope>
    <source>
        <strain evidence="2">ATCC 13939 / DSM 20539 / JCM 16871 / LMG 4051 / NBRC 15346 / NCIMB 9279 / R1 / VKM B-1422</strain>
    </source>
</reference>
<name>Q9RV54_DEIRA</name>
<evidence type="ECO:0000313" key="1">
    <source>
        <dbReference type="EMBL" id="AAF10756.1"/>
    </source>
</evidence>
<dbReference type="eggNOG" id="ENOG502ZD1F">
    <property type="taxonomic scope" value="Bacteria"/>
</dbReference>
<dbReference type="GeneID" id="69517423"/>
<evidence type="ECO:0000313" key="2">
    <source>
        <dbReference type="Proteomes" id="UP000002524"/>
    </source>
</evidence>
<accession>Q9RV54</accession>
<dbReference type="InParanoid" id="Q9RV54"/>
<dbReference type="PaxDb" id="243230-DR_1176"/>
<dbReference type="EMBL" id="AE000513">
    <property type="protein sequence ID" value="AAF10756.1"/>
    <property type="molecule type" value="Genomic_DNA"/>
</dbReference>
<organism evidence="1 2">
    <name type="scientific">Deinococcus radiodurans (strain ATCC 13939 / DSM 20539 / JCM 16871 / CCUG 27074 / LMG 4051 / NBRC 15346 / NCIMB 9279 / VKM B-1422 / R1)</name>
    <dbReference type="NCBI Taxonomy" id="243230"/>
    <lineage>
        <taxon>Bacteria</taxon>
        <taxon>Thermotogati</taxon>
        <taxon>Deinococcota</taxon>
        <taxon>Deinococci</taxon>
        <taxon>Deinococcales</taxon>
        <taxon>Deinococcaceae</taxon>
        <taxon>Deinococcus</taxon>
    </lineage>
</organism>
<dbReference type="InterPro" id="IPR046489">
    <property type="entry name" value="DUF6582"/>
</dbReference>